<dbReference type="STRING" id="649761.HMPREF0973_00101"/>
<keyword evidence="1 4" id="KW-0238">DNA-binding</keyword>
<organism evidence="4 5">
    <name type="scientific">Prevotella veroralis F0319</name>
    <dbReference type="NCBI Taxonomy" id="649761"/>
    <lineage>
        <taxon>Bacteria</taxon>
        <taxon>Pseudomonadati</taxon>
        <taxon>Bacteroidota</taxon>
        <taxon>Bacteroidia</taxon>
        <taxon>Bacteroidales</taxon>
        <taxon>Prevotellaceae</taxon>
        <taxon>Prevotella</taxon>
    </lineage>
</organism>
<dbReference type="EMBL" id="ACVA01000004">
    <property type="protein sequence ID" value="EEX19961.1"/>
    <property type="molecule type" value="Genomic_DNA"/>
</dbReference>
<dbReference type="SUPFAM" id="SSF47729">
    <property type="entry name" value="IHF-like DNA-binding proteins"/>
    <property type="match status" value="1"/>
</dbReference>
<dbReference type="NCBIfam" id="TIGR01201">
    <property type="entry name" value="HU_rel"/>
    <property type="match status" value="1"/>
</dbReference>
<reference evidence="4 5" key="1">
    <citation type="submission" date="2009-09" db="EMBL/GenBank/DDBJ databases">
        <authorList>
            <person name="Weinstock G."/>
            <person name="Sodergren E."/>
            <person name="Clifton S."/>
            <person name="Fulton L."/>
            <person name="Fulton B."/>
            <person name="Courtney L."/>
            <person name="Fronick C."/>
            <person name="Harrison M."/>
            <person name="Strong C."/>
            <person name="Farmer C."/>
            <person name="Delahaunty K."/>
            <person name="Markovic C."/>
            <person name="Hall O."/>
            <person name="Minx P."/>
            <person name="Tomlinson C."/>
            <person name="Mitreva M."/>
            <person name="Nelson J."/>
            <person name="Hou S."/>
            <person name="Wollam A."/>
            <person name="Pepin K.H."/>
            <person name="Johnson M."/>
            <person name="Bhonagiri V."/>
            <person name="Nash W.E."/>
            <person name="Warren W."/>
            <person name="Chinwalla A."/>
            <person name="Mardis E.R."/>
            <person name="Wilson R.K."/>
        </authorList>
    </citation>
    <scope>NUCLEOTIDE SEQUENCE [LARGE SCALE GENOMIC DNA]</scope>
    <source>
        <strain evidence="4 5">F0319</strain>
    </source>
</reference>
<evidence type="ECO:0000256" key="2">
    <source>
        <dbReference type="SAM" id="MobiDB-lite"/>
    </source>
</evidence>
<evidence type="ECO:0000313" key="5">
    <source>
        <dbReference type="Proteomes" id="UP000003327"/>
    </source>
</evidence>
<feature type="domain" description="HU" evidence="3">
    <location>
        <begin position="1"/>
        <end position="113"/>
    </location>
</feature>
<dbReference type="HOGENOM" id="CLU_112331_1_1_10"/>
<protein>
    <submittedName>
        <fullName evidence="4">Putative DNA-binding protein</fullName>
    </submittedName>
</protein>
<comment type="caution">
    <text evidence="4">The sequence shown here is derived from an EMBL/GenBank/DDBJ whole genome shotgun (WGS) entry which is preliminary data.</text>
</comment>
<name>C9MKJ3_9BACT</name>
<dbReference type="RefSeq" id="WP_004381692.1">
    <property type="nucleotide sequence ID" value="NZ_GG698712.1"/>
</dbReference>
<feature type="region of interest" description="Disordered" evidence="2">
    <location>
        <begin position="139"/>
        <end position="170"/>
    </location>
</feature>
<keyword evidence="5" id="KW-1185">Reference proteome</keyword>
<proteinExistence type="predicted"/>
<dbReference type="eggNOG" id="COG0776">
    <property type="taxonomic scope" value="Bacteria"/>
</dbReference>
<dbReference type="Gene3D" id="4.10.520.10">
    <property type="entry name" value="IHF-like DNA-binding proteins"/>
    <property type="match status" value="1"/>
</dbReference>
<dbReference type="InterPro" id="IPR041607">
    <property type="entry name" value="HU-HIG"/>
</dbReference>
<sequence length="170" mass="18558">MAIKYRMYQDNRKNSKNKGAWYARAYSPDLVGMKELATRINNTCTVTESDVLAVITALVVEMNYALREGKRVKLDSLGIFRVGIHSQGVKNIKDFNVQKHISRPHVIFTPAVNVGADRRRTPLLLNGLKMQEALIFKGSAKKKAGKKDGGSPSGAGSESGGPELDSSHSA</sequence>
<dbReference type="InterPro" id="IPR005902">
    <property type="entry name" value="HU_DNA-bd_put"/>
</dbReference>
<gene>
    <name evidence="4" type="ORF">HMPREF0973_00101</name>
</gene>
<evidence type="ECO:0000256" key="1">
    <source>
        <dbReference type="ARBA" id="ARBA00023125"/>
    </source>
</evidence>
<evidence type="ECO:0000313" key="4">
    <source>
        <dbReference type="EMBL" id="EEX19961.1"/>
    </source>
</evidence>
<dbReference type="Proteomes" id="UP000003327">
    <property type="component" value="Unassembled WGS sequence"/>
</dbReference>
<evidence type="ECO:0000259" key="3">
    <source>
        <dbReference type="Pfam" id="PF18291"/>
    </source>
</evidence>
<dbReference type="OrthoDB" id="1070708at2"/>
<dbReference type="GO" id="GO:0003677">
    <property type="term" value="F:DNA binding"/>
    <property type="evidence" value="ECO:0007669"/>
    <property type="project" value="UniProtKB-KW"/>
</dbReference>
<dbReference type="InterPro" id="IPR010992">
    <property type="entry name" value="IHF-like_DNA-bd_dom_sf"/>
</dbReference>
<dbReference type="AlphaFoldDB" id="C9MKJ3"/>
<dbReference type="Pfam" id="PF18291">
    <property type="entry name" value="HU-HIG"/>
    <property type="match status" value="1"/>
</dbReference>
<accession>C9MKJ3</accession>